<feature type="active site" description="Nucleophile" evidence="7">
    <location>
        <position position="154"/>
    </location>
</feature>
<accession>A0ABT0GY74</accession>
<sequence length="179" mass="19798">MAIAKKTKDTLEVRALARDRTKGILRLGEITVPCALGRSGIKMRKREGDGATPAGRFALLHVYYRPDKGLPPRTLLPLEPLSVDAGWCDDPGHPLYNRPVTLPFAASHEKMWRDDRLYDVAVVLDCNLSPAVKGKGSAIFFHIAREDYRPTEGCVAVAPEHMRLILSRIGADAEMVIRA</sequence>
<dbReference type="InterPro" id="IPR005490">
    <property type="entry name" value="LD_TPept_cat_dom"/>
</dbReference>
<feature type="domain" description="L,D-TPase catalytic" evidence="8">
    <location>
        <begin position="1"/>
        <end position="178"/>
    </location>
</feature>
<name>A0ABT0GY74_9HYPH</name>
<evidence type="ECO:0000256" key="4">
    <source>
        <dbReference type="ARBA" id="ARBA00022960"/>
    </source>
</evidence>
<organism evidence="9 10">
    <name type="scientific">Roseibium sediminicola</name>
    <dbReference type="NCBI Taxonomy" id="2933272"/>
    <lineage>
        <taxon>Bacteria</taxon>
        <taxon>Pseudomonadati</taxon>
        <taxon>Pseudomonadota</taxon>
        <taxon>Alphaproteobacteria</taxon>
        <taxon>Hyphomicrobiales</taxon>
        <taxon>Stappiaceae</taxon>
        <taxon>Roseibium</taxon>
    </lineage>
</organism>
<protein>
    <submittedName>
        <fullName evidence="9">L,D-transpeptidase family protein</fullName>
    </submittedName>
</protein>
<dbReference type="Proteomes" id="UP001431221">
    <property type="component" value="Unassembled WGS sequence"/>
</dbReference>
<evidence type="ECO:0000256" key="3">
    <source>
        <dbReference type="ARBA" id="ARBA00022679"/>
    </source>
</evidence>
<keyword evidence="4 7" id="KW-0133">Cell shape</keyword>
<comment type="caution">
    <text evidence="9">The sequence shown here is derived from an EMBL/GenBank/DDBJ whole genome shotgun (WGS) entry which is preliminary data.</text>
</comment>
<evidence type="ECO:0000313" key="9">
    <source>
        <dbReference type="EMBL" id="MCK7614387.1"/>
    </source>
</evidence>
<dbReference type="PANTHER" id="PTHR38589:SF1">
    <property type="entry name" value="BLR0621 PROTEIN"/>
    <property type="match status" value="1"/>
</dbReference>
<feature type="active site" description="Proton donor/acceptor" evidence="7">
    <location>
        <position position="142"/>
    </location>
</feature>
<dbReference type="PROSITE" id="PS52029">
    <property type="entry name" value="LD_TPASE"/>
    <property type="match status" value="1"/>
</dbReference>
<dbReference type="InterPro" id="IPR038063">
    <property type="entry name" value="Transpep_catalytic_dom"/>
</dbReference>
<proteinExistence type="inferred from homology"/>
<keyword evidence="3" id="KW-0808">Transferase</keyword>
<evidence type="ECO:0000313" key="10">
    <source>
        <dbReference type="Proteomes" id="UP001431221"/>
    </source>
</evidence>
<dbReference type="SUPFAM" id="SSF141523">
    <property type="entry name" value="L,D-transpeptidase catalytic domain-like"/>
    <property type="match status" value="1"/>
</dbReference>
<dbReference type="PANTHER" id="PTHR38589">
    <property type="entry name" value="BLR0621 PROTEIN"/>
    <property type="match status" value="1"/>
</dbReference>
<reference evidence="9" key="1">
    <citation type="submission" date="2022-04" db="EMBL/GenBank/DDBJ databases">
        <title>Roseibium sp. CAU 1639 isolated from mud.</title>
        <authorList>
            <person name="Kim W."/>
        </authorList>
    </citation>
    <scope>NUCLEOTIDE SEQUENCE</scope>
    <source>
        <strain evidence="9">CAU 1639</strain>
    </source>
</reference>
<evidence type="ECO:0000256" key="7">
    <source>
        <dbReference type="PROSITE-ProRule" id="PRU01373"/>
    </source>
</evidence>
<evidence type="ECO:0000256" key="5">
    <source>
        <dbReference type="ARBA" id="ARBA00022984"/>
    </source>
</evidence>
<dbReference type="RefSeq" id="WP_248156927.1">
    <property type="nucleotide sequence ID" value="NZ_JALNMJ010000015.1"/>
</dbReference>
<comment type="pathway">
    <text evidence="1 7">Cell wall biogenesis; peptidoglycan biosynthesis.</text>
</comment>
<evidence type="ECO:0000256" key="6">
    <source>
        <dbReference type="ARBA" id="ARBA00023316"/>
    </source>
</evidence>
<evidence type="ECO:0000259" key="8">
    <source>
        <dbReference type="PROSITE" id="PS52029"/>
    </source>
</evidence>
<keyword evidence="10" id="KW-1185">Reference proteome</keyword>
<dbReference type="Pfam" id="PF03734">
    <property type="entry name" value="YkuD"/>
    <property type="match status" value="1"/>
</dbReference>
<evidence type="ECO:0000256" key="2">
    <source>
        <dbReference type="ARBA" id="ARBA00005992"/>
    </source>
</evidence>
<comment type="similarity">
    <text evidence="2">Belongs to the YkuD family.</text>
</comment>
<keyword evidence="6 7" id="KW-0961">Cell wall biogenesis/degradation</keyword>
<keyword evidence="5 7" id="KW-0573">Peptidoglycan synthesis</keyword>
<dbReference type="EMBL" id="JALNMJ010000015">
    <property type="protein sequence ID" value="MCK7614387.1"/>
    <property type="molecule type" value="Genomic_DNA"/>
</dbReference>
<evidence type="ECO:0000256" key="1">
    <source>
        <dbReference type="ARBA" id="ARBA00004752"/>
    </source>
</evidence>
<gene>
    <name evidence="9" type="ORF">M0H32_19630</name>
</gene>